<sequence>MSYQIQQQIKNNATDIRKYVEDLYDWEQKMEQQEKSKKNTQSKETSAPIRGKADIQVSGSEDKKEQNSQQENQTKEKNQQLIRDQNSIKDYYKAWDKFDVDQEIESLEQKQKNEEQSKFVNPYESMQSSKPRAAPKTQIKINSQRSTIVDINSLKDKANLSYQSLDYKTANELYTQCINQLKDQQALTSDEKLLFANIYSNRAMTNIKLQEYAQAEIDSTSAITIDSNHVKSYLRRGTARKKLKKIKEAHEDFKKALQIQPDNKEAQKEIALIETALNERKQKALQGLILDGKGDEDLYEKLEIQDISDSDISESDDDNENDDKKKEDDDDDDEEDVPIVQNRFTRLSIIDKSAPHENQDDKKTQDDRKRSILFKEQPIELDNERQHSYHLDEVPDHSILKNSHDLGHLVKNIDSKLIKHEEEPQGQSEEQNNTVKFKGAEIPTQTFTPRHNLKPRNSILKNSPLVAENFHAQIKDIDGRIIKHHSKFKNEDDRDPQEESQHEVHFKKNIAQDAQKGAHHHFVDHAHSPKKHILKHNLEDENEVEQLHNKYFQEKPHEKVDEDEVSFAFTHLKNIDGKPSEHNKRSPRHKPQFKEVKDEIKHSHNTHEDEDDDDKKVHFGQVQSLGKTVDVPHKEAKPRHSILKSQGNQNNSIEVQQILKLQEEQQKEDNKIDNAIEIGKQKIKEVIIEQSTKQEINSTKFMNEWNHIKSDKHTSFKYLMQVDSSQLVNAFKEGLELHTLKEIFETLNSQYSLNDNKTIKDYITQIPNLKRFKLSIGLFTANDKKVLLAKLYMSLYSKVNPRKDKIGLINSVQKLQYQMFQDYNNPEDQQKRQIFTENSENMSKCSNCQQLMSVIKRLTLENQNLTYQIGFKDIALKKREEMITTLSKDIKISKEHIRQLEMREIVRASTEYSEGMKTPNKSIVTERNSSTNSRQHSLPKLKQLQLQKHNALQSQLKEFTINQSSQLVIPKDNFIKKQITFQEKQAPILISKESFQIHHDEGILSHKNSEDDLLKKKKSNTLIIRVNTTYNENELYRPSSQNELPISQQQSLILENKPSLSKNNSVSQIQYPYNRQSSSYKQNLKSRKLDFFQNNQIYKSLEQLKASKISQQRKLLEDQVKSVDDFAENIVREPYQTRQKIAEDIRHLLRDYIKVLDQSIVLKKLTISNQKIYRCYRAQEVINTIMEEIMNNIECDHAVFYIKDQYNQQLWTADKNNDNQMVKVDPKKGILMHTLNSENILRVEDIETDPRFVKEYDGIFHKNIKNMLCIPIKDKQNIVRGIIQIINYKKNDTQVTTDEIIRLLIDNIGQQIISVLEFEQSVNNNNRIMKLMKTTLELNYIDDVRLLIKKAQELLTEVFLTPQAVVYLIKDSKICINNLEKYPLNSGVIGEALIQMKLVETLDPLSHPNANFNVDIETVLPVVSVPVISQENELIGVFQIVQDAYIRSNYIPREQIFYLESLQYFADLLAFNIKRCFKYNQNIQLDQQQI</sequence>
<keyword evidence="9" id="KW-1185">Reference proteome</keyword>
<dbReference type="Pfam" id="PF01590">
    <property type="entry name" value="GAF"/>
    <property type="match status" value="1"/>
</dbReference>
<evidence type="ECO:0000256" key="5">
    <source>
        <dbReference type="PROSITE-ProRule" id="PRU00339"/>
    </source>
</evidence>
<feature type="compositionally biased region" description="Acidic residues" evidence="6">
    <location>
        <begin position="306"/>
        <end position="321"/>
    </location>
</feature>
<dbReference type="PROSITE" id="PS50005">
    <property type="entry name" value="TPR"/>
    <property type="match status" value="1"/>
</dbReference>
<feature type="compositionally biased region" description="Basic and acidic residues" evidence="6">
    <location>
        <begin position="353"/>
        <end position="370"/>
    </location>
</feature>
<gene>
    <name evidence="8" type="ORF">TTHERM_00326680</name>
</gene>
<dbReference type="Pfam" id="PF13181">
    <property type="entry name" value="TPR_8"/>
    <property type="match status" value="1"/>
</dbReference>
<feature type="region of interest" description="Disordered" evidence="6">
    <location>
        <begin position="109"/>
        <end position="138"/>
    </location>
</feature>
<dbReference type="SMART" id="SM00065">
    <property type="entry name" value="GAF"/>
    <property type="match status" value="2"/>
</dbReference>
<dbReference type="GO" id="GO:0101031">
    <property type="term" value="C:protein folding chaperone complex"/>
    <property type="evidence" value="ECO:0007669"/>
    <property type="project" value="TreeGrafter"/>
</dbReference>
<dbReference type="InterPro" id="IPR003018">
    <property type="entry name" value="GAF"/>
</dbReference>
<evidence type="ECO:0000313" key="8">
    <source>
        <dbReference type="EMBL" id="EAS06186.2"/>
    </source>
</evidence>
<dbReference type="RefSeq" id="XP_001026431.2">
    <property type="nucleotide sequence ID" value="XM_001026431.2"/>
</dbReference>
<feature type="domain" description="GAF" evidence="7">
    <location>
        <begin position="1343"/>
        <end position="1483"/>
    </location>
</feature>
<dbReference type="eggNOG" id="KOG4648">
    <property type="taxonomic scope" value="Eukaryota"/>
</dbReference>
<feature type="region of interest" description="Disordered" evidence="6">
    <location>
        <begin position="30"/>
        <end position="83"/>
    </location>
</feature>
<dbReference type="InterPro" id="IPR011990">
    <property type="entry name" value="TPR-like_helical_dom_sf"/>
</dbReference>
<dbReference type="Proteomes" id="UP000009168">
    <property type="component" value="Unassembled WGS sequence"/>
</dbReference>
<feature type="domain" description="GAF" evidence="7">
    <location>
        <begin position="1177"/>
        <end position="1322"/>
    </location>
</feature>
<feature type="compositionally biased region" description="Basic and acidic residues" evidence="6">
    <location>
        <begin position="592"/>
        <end position="607"/>
    </location>
</feature>
<keyword evidence="1" id="KW-0677">Repeat</keyword>
<dbReference type="GeneID" id="7833141"/>
<evidence type="ECO:0000256" key="3">
    <source>
        <dbReference type="ARBA" id="ARBA00038275"/>
    </source>
</evidence>
<dbReference type="Gene3D" id="3.30.450.40">
    <property type="match status" value="2"/>
</dbReference>
<evidence type="ECO:0000313" key="9">
    <source>
        <dbReference type="Proteomes" id="UP000009168"/>
    </source>
</evidence>
<feature type="region of interest" description="Disordered" evidence="6">
    <location>
        <begin position="304"/>
        <end position="378"/>
    </location>
</feature>
<dbReference type="InterPro" id="IPR025986">
    <property type="entry name" value="RPAP3-like_C"/>
</dbReference>
<protein>
    <recommendedName>
        <fullName evidence="4">RNA polymerase II-associated protein 3</fullName>
    </recommendedName>
</protein>
<dbReference type="Gene3D" id="1.25.40.10">
    <property type="entry name" value="Tetratricopeptide repeat domain"/>
    <property type="match status" value="1"/>
</dbReference>
<evidence type="ECO:0000256" key="2">
    <source>
        <dbReference type="ARBA" id="ARBA00022803"/>
    </source>
</evidence>
<organism evidence="8 9">
    <name type="scientific">Tetrahymena thermophila (strain SB210)</name>
    <dbReference type="NCBI Taxonomy" id="312017"/>
    <lineage>
        <taxon>Eukaryota</taxon>
        <taxon>Sar</taxon>
        <taxon>Alveolata</taxon>
        <taxon>Ciliophora</taxon>
        <taxon>Intramacronucleata</taxon>
        <taxon>Oligohymenophorea</taxon>
        <taxon>Hymenostomatida</taxon>
        <taxon>Tetrahymenina</taxon>
        <taxon>Tetrahymenidae</taxon>
        <taxon>Tetrahymena</taxon>
    </lineage>
</organism>
<feature type="compositionally biased region" description="Acidic residues" evidence="6">
    <location>
        <begin position="328"/>
        <end position="337"/>
    </location>
</feature>
<dbReference type="KEGG" id="tet:TTHERM_00326680"/>
<dbReference type="PROSITE" id="PS50293">
    <property type="entry name" value="TPR_REGION"/>
    <property type="match status" value="1"/>
</dbReference>
<name>I7MAU8_TETTS</name>
<dbReference type="SUPFAM" id="SSF55781">
    <property type="entry name" value="GAF domain-like"/>
    <property type="match status" value="2"/>
</dbReference>
<evidence type="ECO:0000256" key="6">
    <source>
        <dbReference type="SAM" id="MobiDB-lite"/>
    </source>
</evidence>
<dbReference type="InterPro" id="IPR029016">
    <property type="entry name" value="GAF-like_dom_sf"/>
</dbReference>
<dbReference type="InterPro" id="IPR019734">
    <property type="entry name" value="TPR_rpt"/>
</dbReference>
<dbReference type="EMBL" id="GG662299">
    <property type="protein sequence ID" value="EAS06186.2"/>
    <property type="molecule type" value="Genomic_DNA"/>
</dbReference>
<dbReference type="InterPro" id="IPR051966">
    <property type="entry name" value="RPAP3"/>
</dbReference>
<dbReference type="SMART" id="SM00028">
    <property type="entry name" value="TPR"/>
    <property type="match status" value="2"/>
</dbReference>
<dbReference type="OrthoDB" id="290877at2759"/>
<feature type="compositionally biased region" description="Basic and acidic residues" evidence="6">
    <location>
        <begin position="574"/>
        <end position="584"/>
    </location>
</feature>
<accession>I7MAU8</accession>
<dbReference type="InParanoid" id="I7MAU8"/>
<dbReference type="PANTHER" id="PTHR46423">
    <property type="entry name" value="RNA POLYMERASE II-ASSOCIATED PROTEIN 3"/>
    <property type="match status" value="1"/>
</dbReference>
<reference evidence="9" key="1">
    <citation type="journal article" date="2006" name="PLoS Biol.">
        <title>Macronuclear genome sequence of the ciliate Tetrahymena thermophila, a model eukaryote.</title>
        <authorList>
            <person name="Eisen J.A."/>
            <person name="Coyne R.S."/>
            <person name="Wu M."/>
            <person name="Wu D."/>
            <person name="Thiagarajan M."/>
            <person name="Wortman J.R."/>
            <person name="Badger J.H."/>
            <person name="Ren Q."/>
            <person name="Amedeo P."/>
            <person name="Jones K.M."/>
            <person name="Tallon L.J."/>
            <person name="Delcher A.L."/>
            <person name="Salzberg S.L."/>
            <person name="Silva J.C."/>
            <person name="Haas B.J."/>
            <person name="Majoros W.H."/>
            <person name="Farzad M."/>
            <person name="Carlton J.M."/>
            <person name="Smith R.K. Jr."/>
            <person name="Garg J."/>
            <person name="Pearlman R.E."/>
            <person name="Karrer K.M."/>
            <person name="Sun L."/>
            <person name="Manning G."/>
            <person name="Elde N.C."/>
            <person name="Turkewitz A.P."/>
            <person name="Asai D.J."/>
            <person name="Wilkes D.E."/>
            <person name="Wang Y."/>
            <person name="Cai H."/>
            <person name="Collins K."/>
            <person name="Stewart B.A."/>
            <person name="Lee S.R."/>
            <person name="Wilamowska K."/>
            <person name="Weinberg Z."/>
            <person name="Ruzzo W.L."/>
            <person name="Wloga D."/>
            <person name="Gaertig J."/>
            <person name="Frankel J."/>
            <person name="Tsao C.-C."/>
            <person name="Gorovsky M.A."/>
            <person name="Keeling P.J."/>
            <person name="Waller R.F."/>
            <person name="Patron N.J."/>
            <person name="Cherry J.M."/>
            <person name="Stover N.A."/>
            <person name="Krieger C.J."/>
            <person name="del Toro C."/>
            <person name="Ryder H.F."/>
            <person name="Williamson S.C."/>
            <person name="Barbeau R.A."/>
            <person name="Hamilton E.P."/>
            <person name="Orias E."/>
        </authorList>
    </citation>
    <scope>NUCLEOTIDE SEQUENCE [LARGE SCALE GENOMIC DNA]</scope>
    <source>
        <strain evidence="9">SB210</strain>
    </source>
</reference>
<dbReference type="STRING" id="312017.I7MAU8"/>
<evidence type="ECO:0000256" key="4">
    <source>
        <dbReference type="ARBA" id="ARBA00040133"/>
    </source>
</evidence>
<keyword evidence="2 5" id="KW-0802">TPR repeat</keyword>
<dbReference type="SUPFAM" id="SSF48452">
    <property type="entry name" value="TPR-like"/>
    <property type="match status" value="1"/>
</dbReference>
<dbReference type="Pfam" id="PF13877">
    <property type="entry name" value="RPAP3_C"/>
    <property type="match status" value="1"/>
</dbReference>
<evidence type="ECO:0000256" key="1">
    <source>
        <dbReference type="ARBA" id="ARBA00022737"/>
    </source>
</evidence>
<proteinExistence type="inferred from homology"/>
<feature type="repeat" description="TPR" evidence="5">
    <location>
        <begin position="230"/>
        <end position="263"/>
    </location>
</feature>
<comment type="similarity">
    <text evidence="3">Belongs to the RPAP3 family.</text>
</comment>
<evidence type="ECO:0000259" key="7">
    <source>
        <dbReference type="SMART" id="SM00065"/>
    </source>
</evidence>
<dbReference type="PANTHER" id="PTHR46423:SF1">
    <property type="entry name" value="RNA POLYMERASE II-ASSOCIATED PROTEIN 3"/>
    <property type="match status" value="1"/>
</dbReference>
<feature type="region of interest" description="Disordered" evidence="6">
    <location>
        <begin position="574"/>
        <end position="649"/>
    </location>
</feature>